<evidence type="ECO:0000256" key="6">
    <source>
        <dbReference type="SAM" id="Phobius"/>
    </source>
</evidence>
<dbReference type="OMA" id="MEMILMV"/>
<comment type="cofactor">
    <cofactor evidence="4">
        <name>heme</name>
        <dbReference type="ChEBI" id="CHEBI:30413"/>
    </cofactor>
</comment>
<gene>
    <name evidence="7" type="primary">LOC110727125</name>
</gene>
<dbReference type="SMR" id="A0A803ML95"/>
<evidence type="ECO:0000256" key="4">
    <source>
        <dbReference type="PIRSR" id="PIRSR602401-1"/>
    </source>
</evidence>
<name>A0A803ML95_CHEQI</name>
<protein>
    <recommendedName>
        <fullName evidence="9">Cytochrome P450</fullName>
    </recommendedName>
</protein>
<reference evidence="7" key="2">
    <citation type="submission" date="2021-03" db="UniProtKB">
        <authorList>
            <consortium name="EnsemblPlants"/>
        </authorList>
    </citation>
    <scope>IDENTIFICATION</scope>
</reference>
<keyword evidence="6" id="KW-0812">Transmembrane</keyword>
<feature type="binding site" description="axial binding residue" evidence="4">
    <location>
        <position position="463"/>
    </location>
    <ligand>
        <name>heme</name>
        <dbReference type="ChEBI" id="CHEBI:30413"/>
    </ligand>
    <ligandPart>
        <name>Fe</name>
        <dbReference type="ChEBI" id="CHEBI:18248"/>
    </ligandPart>
</feature>
<reference evidence="7" key="1">
    <citation type="journal article" date="2017" name="Nature">
        <title>The genome of Chenopodium quinoa.</title>
        <authorList>
            <person name="Jarvis D.E."/>
            <person name="Ho Y.S."/>
            <person name="Lightfoot D.J."/>
            <person name="Schmoeckel S.M."/>
            <person name="Li B."/>
            <person name="Borm T.J.A."/>
            <person name="Ohyanagi H."/>
            <person name="Mineta K."/>
            <person name="Michell C.T."/>
            <person name="Saber N."/>
            <person name="Kharbatia N.M."/>
            <person name="Rupper R.R."/>
            <person name="Sharp A.R."/>
            <person name="Dally N."/>
            <person name="Boughton B.A."/>
            <person name="Woo Y.H."/>
            <person name="Gao G."/>
            <person name="Schijlen E.G.W.M."/>
            <person name="Guo X."/>
            <person name="Momin A.A."/>
            <person name="Negrao S."/>
            <person name="Al-Babili S."/>
            <person name="Gehring C."/>
            <person name="Roessner U."/>
            <person name="Jung C."/>
            <person name="Murphy K."/>
            <person name="Arold S.T."/>
            <person name="Gojobori T."/>
            <person name="van der Linden C.G."/>
            <person name="van Loo E.N."/>
            <person name="Jellen E.N."/>
            <person name="Maughan P.J."/>
            <person name="Tester M."/>
        </authorList>
    </citation>
    <scope>NUCLEOTIDE SEQUENCE [LARGE SCALE GENOMIC DNA]</scope>
    <source>
        <strain evidence="7">cv. PI 614886</strain>
    </source>
</reference>
<dbReference type="Proteomes" id="UP000596660">
    <property type="component" value="Unplaced"/>
</dbReference>
<dbReference type="GeneID" id="110727125"/>
<dbReference type="SUPFAM" id="SSF48264">
    <property type="entry name" value="Cytochrome P450"/>
    <property type="match status" value="1"/>
</dbReference>
<feature type="transmembrane region" description="Helical" evidence="6">
    <location>
        <begin position="15"/>
        <end position="32"/>
    </location>
</feature>
<accession>A0A803ML95</accession>
<dbReference type="GO" id="GO:0005506">
    <property type="term" value="F:iron ion binding"/>
    <property type="evidence" value="ECO:0007669"/>
    <property type="project" value="InterPro"/>
</dbReference>
<keyword evidence="3 4" id="KW-0408">Iron</keyword>
<evidence type="ECO:0000313" key="8">
    <source>
        <dbReference type="Proteomes" id="UP000596660"/>
    </source>
</evidence>
<dbReference type="FunFam" id="1.10.630.10:FF:000011">
    <property type="entry name" value="Cytochrome P450 83B1"/>
    <property type="match status" value="1"/>
</dbReference>
<dbReference type="RefSeq" id="XP_021762357.1">
    <property type="nucleotide sequence ID" value="XM_021906665.1"/>
</dbReference>
<proteinExistence type="inferred from homology"/>
<dbReference type="PROSITE" id="PS00086">
    <property type="entry name" value="CYTOCHROME_P450"/>
    <property type="match status" value="1"/>
</dbReference>
<dbReference type="Pfam" id="PF00067">
    <property type="entry name" value="p450"/>
    <property type="match status" value="1"/>
</dbReference>
<dbReference type="PRINTS" id="PR00463">
    <property type="entry name" value="EP450I"/>
</dbReference>
<evidence type="ECO:0000256" key="5">
    <source>
        <dbReference type="RuleBase" id="RU000461"/>
    </source>
</evidence>
<sequence length="524" mass="59148">MEKVVSLCLQFSRKLIFHPLFLPLMLFVILFYKSLSSKPGEFGKNLPPSPPKLPILGNLHQLGHLPHRSLQSLSRRYGKVMLLYFGSKPALVVSSADAAEEILKTNDLIFYNRPKLRSAIRIFNDGMDVGFSHSGEYWRRMRGVCVMELLNNKKVRSFRTIREAAIAEMVEKFNRSGCSAVNFAEIVLSYTYDVIYRASFGRKHSQNHEEGINFKDGLDEAMKLLGTVFLGDFVPCLRWIDRVKGLESRLEKVVKVLDVFLDKVIKEHLSHLSTKKNVVVESDSEGNDDGFVDILLGVHMNNKHDMSLDSIKALILDMFLAGTDTTYTLMDWVVVELLRNPSVMKRLQDEVRNIVGGKGRKVCEDDLEKMSYLKAVMKEALRLHAPGPLLVFHESTQDAKINGFDIAAGTLAIVNAWAIQRDSMYWEEPEKFLPERFLNSSSSDDFRGQDFKYIPFGAGRRGCPGKSFGMVSAELVIATVINEFDLKLPGGIQGDELDMTEFAGLTVRRRDPLMVIANPLQISS</sequence>
<dbReference type="PRINTS" id="PR00385">
    <property type="entry name" value="P450"/>
</dbReference>
<evidence type="ECO:0000256" key="1">
    <source>
        <dbReference type="ARBA" id="ARBA00010617"/>
    </source>
</evidence>
<dbReference type="OrthoDB" id="1055148at2759"/>
<dbReference type="InterPro" id="IPR002401">
    <property type="entry name" value="Cyt_P450_E_grp-I"/>
</dbReference>
<evidence type="ECO:0000313" key="7">
    <source>
        <dbReference type="EnsemblPlants" id="AUR62031707-RA:cds"/>
    </source>
</evidence>
<dbReference type="GO" id="GO:0004497">
    <property type="term" value="F:monooxygenase activity"/>
    <property type="evidence" value="ECO:0007669"/>
    <property type="project" value="UniProtKB-KW"/>
</dbReference>
<dbReference type="CDD" id="cd11072">
    <property type="entry name" value="CYP71-like"/>
    <property type="match status" value="1"/>
</dbReference>
<keyword evidence="6" id="KW-0472">Membrane</keyword>
<dbReference type="InterPro" id="IPR001128">
    <property type="entry name" value="Cyt_P450"/>
</dbReference>
<organism evidence="7 8">
    <name type="scientific">Chenopodium quinoa</name>
    <name type="common">Quinoa</name>
    <dbReference type="NCBI Taxonomy" id="63459"/>
    <lineage>
        <taxon>Eukaryota</taxon>
        <taxon>Viridiplantae</taxon>
        <taxon>Streptophyta</taxon>
        <taxon>Embryophyta</taxon>
        <taxon>Tracheophyta</taxon>
        <taxon>Spermatophyta</taxon>
        <taxon>Magnoliopsida</taxon>
        <taxon>eudicotyledons</taxon>
        <taxon>Gunneridae</taxon>
        <taxon>Pentapetalae</taxon>
        <taxon>Caryophyllales</taxon>
        <taxon>Chenopodiaceae</taxon>
        <taxon>Chenopodioideae</taxon>
        <taxon>Atripliceae</taxon>
        <taxon>Chenopodium</taxon>
    </lineage>
</organism>
<dbReference type="AlphaFoldDB" id="A0A803ML95"/>
<evidence type="ECO:0000256" key="2">
    <source>
        <dbReference type="ARBA" id="ARBA00022723"/>
    </source>
</evidence>
<dbReference type="KEGG" id="cqi:110727125"/>
<dbReference type="Gene3D" id="1.10.630.10">
    <property type="entry name" value="Cytochrome P450"/>
    <property type="match status" value="1"/>
</dbReference>
<dbReference type="GO" id="GO:0016705">
    <property type="term" value="F:oxidoreductase activity, acting on paired donors, with incorporation or reduction of molecular oxygen"/>
    <property type="evidence" value="ECO:0007669"/>
    <property type="project" value="InterPro"/>
</dbReference>
<dbReference type="GO" id="GO:0020037">
    <property type="term" value="F:heme binding"/>
    <property type="evidence" value="ECO:0007669"/>
    <property type="project" value="InterPro"/>
</dbReference>
<keyword evidence="6" id="KW-1133">Transmembrane helix</keyword>
<keyword evidence="5" id="KW-0503">Monooxygenase</keyword>
<dbReference type="EnsemblPlants" id="AUR62031707-RA">
    <property type="protein sequence ID" value="AUR62031707-RA:cds"/>
    <property type="gene ID" value="AUR62031707"/>
</dbReference>
<dbReference type="InterPro" id="IPR036396">
    <property type="entry name" value="Cyt_P450_sf"/>
</dbReference>
<dbReference type="InterPro" id="IPR017972">
    <property type="entry name" value="Cyt_P450_CS"/>
</dbReference>
<keyword evidence="5" id="KW-0560">Oxidoreductase</keyword>
<comment type="similarity">
    <text evidence="1 5">Belongs to the cytochrome P450 family.</text>
</comment>
<dbReference type="Gramene" id="AUR62031707-RA">
    <property type="protein sequence ID" value="AUR62031707-RA:cds"/>
    <property type="gene ID" value="AUR62031707"/>
</dbReference>
<dbReference type="PANTHER" id="PTHR47955:SF15">
    <property type="entry name" value="CYTOCHROME P450 71A2-LIKE"/>
    <property type="match status" value="1"/>
</dbReference>
<keyword evidence="8" id="KW-1185">Reference proteome</keyword>
<evidence type="ECO:0008006" key="9">
    <source>
        <dbReference type="Google" id="ProtNLM"/>
    </source>
</evidence>
<dbReference type="PANTHER" id="PTHR47955">
    <property type="entry name" value="CYTOCHROME P450 FAMILY 71 PROTEIN"/>
    <property type="match status" value="1"/>
</dbReference>
<evidence type="ECO:0000256" key="3">
    <source>
        <dbReference type="ARBA" id="ARBA00023004"/>
    </source>
</evidence>
<keyword evidence="2 4" id="KW-0479">Metal-binding</keyword>
<keyword evidence="4 5" id="KW-0349">Heme</keyword>